<evidence type="ECO:0000313" key="3">
    <source>
        <dbReference type="Proteomes" id="UP000006997"/>
    </source>
</evidence>
<dbReference type="Pfam" id="PF13700">
    <property type="entry name" value="DUF4158"/>
    <property type="match status" value="1"/>
</dbReference>
<feature type="domain" description="DUF4158" evidence="1">
    <location>
        <begin position="4"/>
        <end position="166"/>
    </location>
</feature>
<evidence type="ECO:0000259" key="1">
    <source>
        <dbReference type="Pfam" id="PF13700"/>
    </source>
</evidence>
<dbReference type="EMBL" id="AHEN01000061">
    <property type="protein sequence ID" value="EJQ91304.1"/>
    <property type="molecule type" value="Genomic_DNA"/>
</dbReference>
<name>J8ERJ2_BACCE</name>
<evidence type="ECO:0000313" key="2">
    <source>
        <dbReference type="EMBL" id="EJQ91304.1"/>
    </source>
</evidence>
<dbReference type="InterPro" id="IPR025296">
    <property type="entry name" value="DUF4158"/>
</dbReference>
<comment type="caution">
    <text evidence="2">The sequence shown here is derived from an EMBL/GenBank/DDBJ whole genome shotgun (WGS) entry which is preliminary data.</text>
</comment>
<dbReference type="AlphaFoldDB" id="J8ERJ2"/>
<accession>J8ERJ2</accession>
<organism evidence="2 3">
    <name type="scientific">Bacillus cereus MC67</name>
    <dbReference type="NCBI Taxonomy" id="1053219"/>
    <lineage>
        <taxon>Bacteria</taxon>
        <taxon>Bacillati</taxon>
        <taxon>Bacillota</taxon>
        <taxon>Bacilli</taxon>
        <taxon>Bacillales</taxon>
        <taxon>Bacillaceae</taxon>
        <taxon>Bacillus</taxon>
        <taxon>Bacillus cereus group</taxon>
    </lineage>
</organism>
<gene>
    <name evidence="2" type="ORF">II3_05565</name>
</gene>
<dbReference type="Proteomes" id="UP000006997">
    <property type="component" value="Unassembled WGS sequence"/>
</dbReference>
<dbReference type="PATRIC" id="fig|1053219.3.peg.5693"/>
<proteinExistence type="predicted"/>
<dbReference type="HOGENOM" id="CLU_049881_0_0_9"/>
<protein>
    <recommendedName>
        <fullName evidence="1">DUF4158 domain-containing protein</fullName>
    </recommendedName>
</protein>
<reference evidence="2 3" key="1">
    <citation type="submission" date="2012-04" db="EMBL/GenBank/DDBJ databases">
        <title>The Genome Sequence of Bacillus cereus MC67.</title>
        <authorList>
            <consortium name="The Broad Institute Genome Sequencing Platform"/>
            <consortium name="The Broad Institute Genome Sequencing Center for Infectious Disease"/>
            <person name="Feldgarden M."/>
            <person name="Van der Auwera G.A."/>
            <person name="Mahillon J."/>
            <person name="Duprez V."/>
            <person name="Timmery S."/>
            <person name="Mattelet C."/>
            <person name="Dierick K."/>
            <person name="Sun M."/>
            <person name="Yu Z."/>
            <person name="Zhu L."/>
            <person name="Hu X."/>
            <person name="Shank E.B."/>
            <person name="Swiecicka I."/>
            <person name="Hansen B.M."/>
            <person name="Andrup L."/>
            <person name="Young S.K."/>
            <person name="Zeng Q."/>
            <person name="Gargeya S."/>
            <person name="Fitzgerald M."/>
            <person name="Haas B."/>
            <person name="Abouelleil A."/>
            <person name="Alvarado L."/>
            <person name="Arachchi H.M."/>
            <person name="Berlin A."/>
            <person name="Chapman S.B."/>
            <person name="Goldberg J."/>
            <person name="Griggs A."/>
            <person name="Gujja S."/>
            <person name="Hansen M."/>
            <person name="Howarth C."/>
            <person name="Imamovic A."/>
            <person name="Larimer J."/>
            <person name="McCowen C."/>
            <person name="Montmayeur A."/>
            <person name="Murphy C."/>
            <person name="Neiman D."/>
            <person name="Pearson M."/>
            <person name="Priest M."/>
            <person name="Roberts A."/>
            <person name="Saif S."/>
            <person name="Shea T."/>
            <person name="Sisk P."/>
            <person name="Sykes S."/>
            <person name="Wortman J."/>
            <person name="Nusbaum C."/>
            <person name="Birren B."/>
        </authorList>
    </citation>
    <scope>NUCLEOTIDE SEQUENCE [LARGE SCALE GENOMIC DNA]</scope>
    <source>
        <strain evidence="2 3">MC67</strain>
    </source>
</reference>
<sequence>MLTIQETAYSRLKSNPTPKELDKLFSPSLKELNWTKAHSRNPSSQLNFLILLKTFQCLNYFVPITDVPLVIIKHIARTSNITLSGNEKWDSYHRTGTGKRQITMIRNYRKAKVFDNQTRQIMLTAMENAVLEKDAESDIVNITIDELVNHSYELPAFQTLVKSVDHIHSVAYRTLYKRVVDSLSNEEKEKTDTLFQQIDGATYSDWYAIKRDPGRPTLEQIKTWIARKNWISDRQLGSNFFQNLLIPPAKLDGARMKELEQHKRLMILEQCISSELPKLKIKQKKLLPQSLKRLLK</sequence>